<gene>
    <name evidence="1" type="ORF">UFOVP166_4</name>
</gene>
<dbReference type="Gene3D" id="4.10.410.40">
    <property type="match status" value="1"/>
</dbReference>
<organism evidence="1">
    <name type="scientific">uncultured Caudovirales phage</name>
    <dbReference type="NCBI Taxonomy" id="2100421"/>
    <lineage>
        <taxon>Viruses</taxon>
        <taxon>Duplodnaviria</taxon>
        <taxon>Heunggongvirae</taxon>
        <taxon>Uroviricota</taxon>
        <taxon>Caudoviricetes</taxon>
        <taxon>Peduoviridae</taxon>
        <taxon>Maltschvirus</taxon>
        <taxon>Maltschvirus maltsch</taxon>
    </lineage>
</organism>
<accession>A0A6J7W995</accession>
<dbReference type="EMBL" id="LR798213">
    <property type="protein sequence ID" value="CAB5187105.1"/>
    <property type="molecule type" value="Genomic_DNA"/>
</dbReference>
<sequence length="152" mass="15531">MATDIFSSVGTTVSVSATAPATYDASGFAALTWTACAEISDLPSFGTEAALATHTPLKTGVVAKRRGSLNYGSVGLTMAYSDNDAGAAILRTAGDAAAGVNSFISFRITLKNGDIQYFQGQVMSFKTTVGNADGITMIECAVELDGSIVKVG</sequence>
<proteinExistence type="predicted"/>
<protein>
    <submittedName>
        <fullName evidence="1">Uncharacterized protein</fullName>
    </submittedName>
</protein>
<name>A0A6J7W995_9CAUD</name>
<evidence type="ECO:0000313" key="1">
    <source>
        <dbReference type="EMBL" id="CAB5187105.1"/>
    </source>
</evidence>
<reference evidence="1" key="1">
    <citation type="submission" date="2020-05" db="EMBL/GenBank/DDBJ databases">
        <authorList>
            <person name="Chiriac C."/>
            <person name="Salcher M."/>
            <person name="Ghai R."/>
            <person name="Kavagutti S V."/>
        </authorList>
    </citation>
    <scope>NUCLEOTIDE SEQUENCE</scope>
</reference>